<evidence type="ECO:0000256" key="1">
    <source>
        <dbReference type="SAM" id="Phobius"/>
    </source>
</evidence>
<gene>
    <name evidence="2" type="ORF">BDV96DRAFT_654710</name>
</gene>
<dbReference type="Proteomes" id="UP000799770">
    <property type="component" value="Unassembled WGS sequence"/>
</dbReference>
<keyword evidence="1" id="KW-0472">Membrane</keyword>
<evidence type="ECO:0000313" key="3">
    <source>
        <dbReference type="Proteomes" id="UP000799770"/>
    </source>
</evidence>
<dbReference type="InterPro" id="IPR025363">
    <property type="entry name" value="DUF4267"/>
</dbReference>
<dbReference type="EMBL" id="ML977362">
    <property type="protein sequence ID" value="KAF2106516.1"/>
    <property type="molecule type" value="Genomic_DNA"/>
</dbReference>
<evidence type="ECO:0000313" key="2">
    <source>
        <dbReference type="EMBL" id="KAF2106516.1"/>
    </source>
</evidence>
<name>A0A6A5YHG1_9PLEO</name>
<feature type="transmembrane region" description="Helical" evidence="1">
    <location>
        <begin position="12"/>
        <end position="30"/>
    </location>
</feature>
<reference evidence="2" key="1">
    <citation type="journal article" date="2020" name="Stud. Mycol.">
        <title>101 Dothideomycetes genomes: a test case for predicting lifestyles and emergence of pathogens.</title>
        <authorList>
            <person name="Haridas S."/>
            <person name="Albert R."/>
            <person name="Binder M."/>
            <person name="Bloem J."/>
            <person name="Labutti K."/>
            <person name="Salamov A."/>
            <person name="Andreopoulos B."/>
            <person name="Baker S."/>
            <person name="Barry K."/>
            <person name="Bills G."/>
            <person name="Bluhm B."/>
            <person name="Cannon C."/>
            <person name="Castanera R."/>
            <person name="Culley D."/>
            <person name="Daum C."/>
            <person name="Ezra D."/>
            <person name="Gonzalez J."/>
            <person name="Henrissat B."/>
            <person name="Kuo A."/>
            <person name="Liang C."/>
            <person name="Lipzen A."/>
            <person name="Lutzoni F."/>
            <person name="Magnuson J."/>
            <person name="Mondo S."/>
            <person name="Nolan M."/>
            <person name="Ohm R."/>
            <person name="Pangilinan J."/>
            <person name="Park H.-J."/>
            <person name="Ramirez L."/>
            <person name="Alfaro M."/>
            <person name="Sun H."/>
            <person name="Tritt A."/>
            <person name="Yoshinaga Y."/>
            <person name="Zwiers L.-H."/>
            <person name="Turgeon B."/>
            <person name="Goodwin S."/>
            <person name="Spatafora J."/>
            <person name="Crous P."/>
            <person name="Grigoriev I."/>
        </authorList>
    </citation>
    <scope>NUCLEOTIDE SEQUENCE</scope>
    <source>
        <strain evidence="2">CBS 627.86</strain>
    </source>
</reference>
<feature type="transmembrane region" description="Helical" evidence="1">
    <location>
        <begin position="109"/>
        <end position="127"/>
    </location>
</feature>
<sequence length="133" mass="14159">MSTLSTFSWRHIPPLLLATQITIGGMYPYIHSPEAALLKFGFPPTIAASKAAWPVIKVGSARVTAIGLAMWGMYLGAHLEAIDILIASMGWIAVVDGVVCRQEGAEGSVVFRVGLTTLIALWGLLGMTTGKYV</sequence>
<dbReference type="AlphaFoldDB" id="A0A6A5YHG1"/>
<proteinExistence type="predicted"/>
<feature type="transmembrane region" description="Helical" evidence="1">
    <location>
        <begin position="81"/>
        <end position="100"/>
    </location>
</feature>
<dbReference type="Pfam" id="PF14087">
    <property type="entry name" value="DUF4267"/>
    <property type="match status" value="1"/>
</dbReference>
<organism evidence="2 3">
    <name type="scientific">Lophiotrema nucula</name>
    <dbReference type="NCBI Taxonomy" id="690887"/>
    <lineage>
        <taxon>Eukaryota</taxon>
        <taxon>Fungi</taxon>
        <taxon>Dikarya</taxon>
        <taxon>Ascomycota</taxon>
        <taxon>Pezizomycotina</taxon>
        <taxon>Dothideomycetes</taxon>
        <taxon>Pleosporomycetidae</taxon>
        <taxon>Pleosporales</taxon>
        <taxon>Lophiotremataceae</taxon>
        <taxon>Lophiotrema</taxon>
    </lineage>
</organism>
<keyword evidence="3" id="KW-1185">Reference proteome</keyword>
<keyword evidence="1" id="KW-0812">Transmembrane</keyword>
<accession>A0A6A5YHG1</accession>
<keyword evidence="1" id="KW-1133">Transmembrane helix</keyword>
<dbReference type="OrthoDB" id="2989864at2759"/>
<protein>
    <submittedName>
        <fullName evidence="2">Uncharacterized protein</fullName>
    </submittedName>
</protein>